<dbReference type="Proteomes" id="UP000095300">
    <property type="component" value="Unassembled WGS sequence"/>
</dbReference>
<dbReference type="AlphaFoldDB" id="A0A1I8PHW4"/>
<dbReference type="KEGG" id="scac:106083998"/>
<feature type="region of interest" description="Disordered" evidence="7">
    <location>
        <begin position="1"/>
        <end position="32"/>
    </location>
</feature>
<dbReference type="SUPFAM" id="SSF56854">
    <property type="entry name" value="Bcl-2 inhibitors of programmed cell death"/>
    <property type="match status" value="1"/>
</dbReference>
<evidence type="ECO:0000256" key="7">
    <source>
        <dbReference type="SAM" id="MobiDB-lite"/>
    </source>
</evidence>
<dbReference type="PRINTS" id="PR01862">
    <property type="entry name" value="BCL2FAMILY"/>
</dbReference>
<gene>
    <name evidence="10" type="primary">106083998</name>
</gene>
<keyword evidence="3 8" id="KW-0812">Transmembrane</keyword>
<evidence type="ECO:0000313" key="10">
    <source>
        <dbReference type="EnsemblMetazoa" id="SCAU008191-PC"/>
    </source>
</evidence>
<reference evidence="11" key="1">
    <citation type="submission" date="2015-05" db="EMBL/GenBank/DDBJ databases">
        <authorList>
            <person name="Wilson R.K."/>
            <person name="Warren W.C."/>
            <person name="Olafson P."/>
        </authorList>
    </citation>
    <scope>NUCLEOTIDE SEQUENCE [LARGE SCALE GENOMIC DNA]</scope>
    <source>
        <strain evidence="11">USDA</strain>
    </source>
</reference>
<evidence type="ECO:0000256" key="1">
    <source>
        <dbReference type="ARBA" id="ARBA00004167"/>
    </source>
</evidence>
<sequence length="302" mass="34079">MASGSYNENNQNSYGNANYNPNFLQPPNINERYSHTQPRRKFSFPATLHSSNLLEVSQISTRRRLSNVGDVVTRKLSYTIGWKAAQIPAQDIISQGRCLCGQYIKRRLRRSGLFNKKLGLQRIRSILGTSTMSVVREVFPAVMVLGDELERMHPRIYTGVARQICRNPGGEFQSADTVILLVSAVARELFRLDITWSKIVSLFAIAGGLSVDCVRQGHPEYLPKLMQSVSDVIEDELVPWINENGGWVGINNHVHPATNTLNPLEWTTIIVGSIFGLVLVYMFIRFLITYLIPKLYDRVVGK</sequence>
<dbReference type="GO" id="GO:0001836">
    <property type="term" value="P:release of cytochrome c from mitochondria"/>
    <property type="evidence" value="ECO:0007669"/>
    <property type="project" value="TreeGrafter"/>
</dbReference>
<dbReference type="PANTHER" id="PTHR11256:SF48">
    <property type="entry name" value="BCL-2-RELATED OVARIAN KILLER PROTEIN"/>
    <property type="match status" value="1"/>
</dbReference>
<dbReference type="InterPro" id="IPR036834">
    <property type="entry name" value="Bcl-2-like_sf"/>
</dbReference>
<protein>
    <recommendedName>
        <fullName evidence="9">Bcl-2 Bcl-2 homology region 1-3 domain-containing protein</fullName>
    </recommendedName>
</protein>
<dbReference type="EnsemblMetazoa" id="SCAU008191-RA">
    <property type="protein sequence ID" value="SCAU008191-PA"/>
    <property type="gene ID" value="SCAU008191"/>
</dbReference>
<dbReference type="SMART" id="SM00337">
    <property type="entry name" value="BCL"/>
    <property type="match status" value="1"/>
</dbReference>
<evidence type="ECO:0000256" key="8">
    <source>
        <dbReference type="SAM" id="Phobius"/>
    </source>
</evidence>
<dbReference type="FunFam" id="1.10.437.10:FF:000009">
    <property type="entry name" value="Uncharacterized protein, isoform A"/>
    <property type="match status" value="1"/>
</dbReference>
<name>A0A1I8PHW4_STOCA</name>
<comment type="subcellular location">
    <subcellularLocation>
        <location evidence="1">Membrane</location>
        <topology evidence="1">Single-pass membrane protein</topology>
    </subcellularLocation>
</comment>
<dbReference type="EnsemblMetazoa" id="SCAU008191-RB">
    <property type="protein sequence ID" value="SCAU008191-PB"/>
    <property type="gene ID" value="SCAU008191"/>
</dbReference>
<feature type="transmembrane region" description="Helical" evidence="8">
    <location>
        <begin position="266"/>
        <end position="288"/>
    </location>
</feature>
<dbReference type="GO" id="GO:0005741">
    <property type="term" value="C:mitochondrial outer membrane"/>
    <property type="evidence" value="ECO:0007669"/>
    <property type="project" value="TreeGrafter"/>
</dbReference>
<evidence type="ECO:0000256" key="4">
    <source>
        <dbReference type="ARBA" id="ARBA00022703"/>
    </source>
</evidence>
<dbReference type="Pfam" id="PF00452">
    <property type="entry name" value="Bcl-2"/>
    <property type="match status" value="1"/>
</dbReference>
<keyword evidence="6 8" id="KW-0472">Membrane</keyword>
<keyword evidence="11" id="KW-1185">Reference proteome</keyword>
<evidence type="ECO:0000256" key="2">
    <source>
        <dbReference type="ARBA" id="ARBA00009458"/>
    </source>
</evidence>
<keyword evidence="5 8" id="KW-1133">Transmembrane helix</keyword>
<evidence type="ECO:0000256" key="5">
    <source>
        <dbReference type="ARBA" id="ARBA00022989"/>
    </source>
</evidence>
<dbReference type="InterPro" id="IPR046371">
    <property type="entry name" value="Bcl-2_BH1-3"/>
</dbReference>
<evidence type="ECO:0000256" key="3">
    <source>
        <dbReference type="ARBA" id="ARBA00022692"/>
    </source>
</evidence>
<feature type="compositionally biased region" description="Low complexity" evidence="7">
    <location>
        <begin position="1"/>
        <end position="22"/>
    </location>
</feature>
<dbReference type="VEuPathDB" id="VectorBase:SCAU008191"/>
<dbReference type="InterPro" id="IPR002475">
    <property type="entry name" value="Bcl2-like"/>
</dbReference>
<evidence type="ECO:0000259" key="9">
    <source>
        <dbReference type="SMART" id="SM00337"/>
    </source>
</evidence>
<dbReference type="InterPro" id="IPR026298">
    <property type="entry name" value="Bcl-2_fam"/>
</dbReference>
<dbReference type="Gene3D" id="1.10.437.10">
    <property type="entry name" value="Blc2-like"/>
    <property type="match status" value="1"/>
</dbReference>
<comment type="similarity">
    <text evidence="2">Belongs to the Bcl-2 family.</text>
</comment>
<dbReference type="EnsemblMetazoa" id="SCAU008191-RC">
    <property type="protein sequence ID" value="SCAU008191-PC"/>
    <property type="gene ID" value="SCAU008191"/>
</dbReference>
<evidence type="ECO:0000313" key="11">
    <source>
        <dbReference type="Proteomes" id="UP000095300"/>
    </source>
</evidence>
<reference evidence="10" key="2">
    <citation type="submission" date="2020-05" db="UniProtKB">
        <authorList>
            <consortium name="EnsemblMetazoa"/>
        </authorList>
    </citation>
    <scope>IDENTIFICATION</scope>
    <source>
        <strain evidence="10">USDA</strain>
    </source>
</reference>
<feature type="domain" description="Bcl-2 Bcl-2 homology region 1-3" evidence="9">
    <location>
        <begin position="142"/>
        <end position="247"/>
    </location>
</feature>
<dbReference type="CDD" id="cd06845">
    <property type="entry name" value="Bcl-2_like"/>
    <property type="match status" value="1"/>
</dbReference>
<dbReference type="GO" id="GO:0051400">
    <property type="term" value="F:BH domain binding"/>
    <property type="evidence" value="ECO:0007669"/>
    <property type="project" value="TreeGrafter"/>
</dbReference>
<dbReference type="STRING" id="35570.A0A1I8PHW4"/>
<accession>A0A1I8PHW4</accession>
<dbReference type="GO" id="GO:0008630">
    <property type="term" value="P:intrinsic apoptotic signaling pathway in response to DNA damage"/>
    <property type="evidence" value="ECO:0007669"/>
    <property type="project" value="TreeGrafter"/>
</dbReference>
<dbReference type="GO" id="GO:0042981">
    <property type="term" value="P:regulation of apoptotic process"/>
    <property type="evidence" value="ECO:0007669"/>
    <property type="project" value="InterPro"/>
</dbReference>
<evidence type="ECO:0000256" key="6">
    <source>
        <dbReference type="ARBA" id="ARBA00023136"/>
    </source>
</evidence>
<keyword evidence="4" id="KW-0053">Apoptosis</keyword>
<dbReference type="PROSITE" id="PS50062">
    <property type="entry name" value="BCL2_FAMILY"/>
    <property type="match status" value="1"/>
</dbReference>
<proteinExistence type="inferred from homology"/>
<dbReference type="PANTHER" id="PTHR11256">
    <property type="entry name" value="BCL-2 RELATED"/>
    <property type="match status" value="1"/>
</dbReference>
<dbReference type="GO" id="GO:0097192">
    <property type="term" value="P:extrinsic apoptotic signaling pathway in absence of ligand"/>
    <property type="evidence" value="ECO:0007669"/>
    <property type="project" value="TreeGrafter"/>
</dbReference>
<organism evidence="10 11">
    <name type="scientific">Stomoxys calcitrans</name>
    <name type="common">Stable fly</name>
    <name type="synonym">Conops calcitrans</name>
    <dbReference type="NCBI Taxonomy" id="35570"/>
    <lineage>
        <taxon>Eukaryota</taxon>
        <taxon>Metazoa</taxon>
        <taxon>Ecdysozoa</taxon>
        <taxon>Arthropoda</taxon>
        <taxon>Hexapoda</taxon>
        <taxon>Insecta</taxon>
        <taxon>Pterygota</taxon>
        <taxon>Neoptera</taxon>
        <taxon>Endopterygota</taxon>
        <taxon>Diptera</taxon>
        <taxon>Brachycera</taxon>
        <taxon>Muscomorpha</taxon>
        <taxon>Muscoidea</taxon>
        <taxon>Muscidae</taxon>
        <taxon>Stomoxys</taxon>
    </lineage>
</organism>